<feature type="binding site" evidence="6">
    <location>
        <position position="113"/>
    </location>
    <ligand>
        <name>substrate</name>
    </ligand>
</feature>
<dbReference type="VEuPathDB" id="GiardiaDB:SS50377_22792"/>
<dbReference type="GO" id="GO:0000166">
    <property type="term" value="F:nucleotide binding"/>
    <property type="evidence" value="ECO:0007669"/>
    <property type="project" value="UniProtKB-KW"/>
</dbReference>
<dbReference type="CDD" id="cd05313">
    <property type="entry name" value="NAD_bind_2_Glu_DH"/>
    <property type="match status" value="1"/>
</dbReference>
<evidence type="ECO:0000313" key="12">
    <source>
        <dbReference type="Proteomes" id="UP000018208"/>
    </source>
</evidence>
<evidence type="ECO:0000256" key="5">
    <source>
        <dbReference type="PIRSR" id="PIRSR000185-1"/>
    </source>
</evidence>
<dbReference type="Pfam" id="PF02812">
    <property type="entry name" value="ELFV_dehydrog_N"/>
    <property type="match status" value="1"/>
</dbReference>
<dbReference type="InterPro" id="IPR046346">
    <property type="entry name" value="Aminoacid_DH-like_N_sf"/>
</dbReference>
<evidence type="ECO:0000313" key="10">
    <source>
        <dbReference type="EMBL" id="EST42303.1"/>
    </source>
</evidence>
<sequence length="449" mass="49650">MPAKTVQDLKNVLQQRDAHNIEFCQAVNEVIDSLTVVFEENPKYISVFEQLLEPERVIMFRVPWTDDKGEVNINRGYRVQYNSALGPYKGGLRFHPSVNISVLKFLGFEQILKNSLTTLPMGGGKGGSDFDPKGKSNGEVMRFCQSFMTELSRHIGQFTDVPAGDIGVGGREIGYMFGQYKRIQNQFTGILTGKAYNWGGSLIRPQATGYGAVYYLNEMMLDNGDDIKGKRVLLSGSGNVAQFASEKLLHYGAIPLSLSDSNGTIIEPNGFTAEQLKMVMDLKNIKRGRLSEYTSMSSTAKYYEGQRPWAVYEGKVDVIMPCATQNEVNGTEAERVIKLGLRYVSEGANMPSNDDAIHAYHSSKVFYGPAKASNAGGVATSGLEMTQNSNRLQWSAEKVDAELHAIMKKIFQQCKQTAEKYNKKGNYQFGANVAGFLKVADSMLDQGCV</sequence>
<dbReference type="InterPro" id="IPR014362">
    <property type="entry name" value="Glu_DH"/>
</dbReference>
<dbReference type="InterPro" id="IPR033922">
    <property type="entry name" value="NAD_bind_Glu_DH"/>
</dbReference>
<keyword evidence="3 4" id="KW-0560">Oxidoreductase</keyword>
<dbReference type="Gene3D" id="3.40.50.720">
    <property type="entry name" value="NAD(P)-binding Rossmann-like Domain"/>
    <property type="match status" value="1"/>
</dbReference>
<evidence type="ECO:0000256" key="3">
    <source>
        <dbReference type="ARBA" id="ARBA00023002"/>
    </source>
</evidence>
<evidence type="ECO:0000313" key="11">
    <source>
        <dbReference type="EMBL" id="KAH0575165.1"/>
    </source>
</evidence>
<proteinExistence type="inferred from homology"/>
<dbReference type="OrthoDB" id="6718861at2759"/>
<accession>V6LDI5</accession>
<feature type="binding site" evidence="6">
    <location>
        <position position="89"/>
    </location>
    <ligand>
        <name>substrate</name>
    </ligand>
</feature>
<dbReference type="GO" id="GO:0006537">
    <property type="term" value="P:glutamate biosynthetic process"/>
    <property type="evidence" value="ECO:0007669"/>
    <property type="project" value="TreeGrafter"/>
</dbReference>
<keyword evidence="6" id="KW-0547">Nucleotide-binding</keyword>
<dbReference type="FunFam" id="3.40.50.10860:FF:000002">
    <property type="entry name" value="Glutamate dehydrogenase"/>
    <property type="match status" value="1"/>
</dbReference>
<dbReference type="PANTHER" id="PTHR43571:SF1">
    <property type="entry name" value="NADP-SPECIFIC GLUTAMATE DEHYDROGENASE 1-RELATED"/>
    <property type="match status" value="1"/>
</dbReference>
<dbReference type="InterPro" id="IPR006095">
    <property type="entry name" value="Glu/Leu/Phe/Val/Trp_DH"/>
</dbReference>
<dbReference type="Gene3D" id="3.40.50.10860">
    <property type="entry name" value="Leucine Dehydrogenase, chain A, domain 1"/>
    <property type="match status" value="1"/>
</dbReference>
<dbReference type="Pfam" id="PF00208">
    <property type="entry name" value="ELFV_dehydrog"/>
    <property type="match status" value="1"/>
</dbReference>
<dbReference type="InterPro" id="IPR050724">
    <property type="entry name" value="Glu_Leu_Phe_Val_DH"/>
</dbReference>
<dbReference type="InterPro" id="IPR033524">
    <property type="entry name" value="Glu/Leu/Phe/Val_DH_AS"/>
</dbReference>
<dbReference type="InterPro" id="IPR006096">
    <property type="entry name" value="Glu/Leu/Phe/Val/Trp_DH_C"/>
</dbReference>
<dbReference type="PANTHER" id="PTHR43571">
    <property type="entry name" value="NADP-SPECIFIC GLUTAMATE DEHYDROGENASE 1-RELATED"/>
    <property type="match status" value="1"/>
</dbReference>
<dbReference type="InterPro" id="IPR036291">
    <property type="entry name" value="NAD(P)-bd_dom_sf"/>
</dbReference>
<comment type="subunit">
    <text evidence="2">Homohexamer.</text>
</comment>
<feature type="binding site" evidence="6">
    <location>
        <position position="208"/>
    </location>
    <ligand>
        <name>NAD(+)</name>
        <dbReference type="ChEBI" id="CHEBI:57540"/>
    </ligand>
</feature>
<feature type="active site" description="Proton donor" evidence="5">
    <location>
        <position position="125"/>
    </location>
</feature>
<dbReference type="GO" id="GO:0004354">
    <property type="term" value="F:glutamate dehydrogenase (NADP+) activity"/>
    <property type="evidence" value="ECO:0007669"/>
    <property type="project" value="TreeGrafter"/>
</dbReference>
<protein>
    <recommendedName>
        <fullName evidence="4">Glutamate dehydrogenase</fullName>
    </recommendedName>
</protein>
<evidence type="ECO:0000256" key="7">
    <source>
        <dbReference type="PIRSR" id="PIRSR000185-3"/>
    </source>
</evidence>
<dbReference type="EMBL" id="KI546165">
    <property type="protein sequence ID" value="EST42303.1"/>
    <property type="molecule type" value="Genomic_DNA"/>
</dbReference>
<organism evidence="10">
    <name type="scientific">Spironucleus salmonicida</name>
    <dbReference type="NCBI Taxonomy" id="348837"/>
    <lineage>
        <taxon>Eukaryota</taxon>
        <taxon>Metamonada</taxon>
        <taxon>Diplomonadida</taxon>
        <taxon>Hexamitidae</taxon>
        <taxon>Hexamitinae</taxon>
        <taxon>Spironucleus</taxon>
    </lineage>
</organism>
<dbReference type="InterPro" id="IPR006097">
    <property type="entry name" value="Glu/Leu/Phe/Val/Trp_DH_dimer"/>
</dbReference>
<feature type="binding site" evidence="6">
    <location>
        <position position="164"/>
    </location>
    <ligand>
        <name>substrate</name>
    </ligand>
</feature>
<evidence type="ECO:0000256" key="4">
    <source>
        <dbReference type="PIRNR" id="PIRNR000185"/>
    </source>
</evidence>
<evidence type="ECO:0000259" key="9">
    <source>
        <dbReference type="SMART" id="SM00839"/>
    </source>
</evidence>
<dbReference type="PRINTS" id="PR00082">
    <property type="entry name" value="GLFDHDRGNASE"/>
</dbReference>
<dbReference type="Proteomes" id="UP000018208">
    <property type="component" value="Unassembled WGS sequence"/>
</dbReference>
<dbReference type="FunFam" id="1.10.285.10:FF:000001">
    <property type="entry name" value="Glutamate dehydrogenase"/>
    <property type="match status" value="1"/>
</dbReference>
<comment type="similarity">
    <text evidence="1 4 8">Belongs to the Glu/Leu/Phe/Val dehydrogenases family.</text>
</comment>
<dbReference type="SUPFAM" id="SSF51735">
    <property type="entry name" value="NAD(P)-binding Rossmann-fold domains"/>
    <property type="match status" value="1"/>
</dbReference>
<name>V6LDI5_9EUKA</name>
<feature type="site" description="Important for catalysis" evidence="7">
    <location>
        <position position="165"/>
    </location>
</feature>
<dbReference type="AlphaFoldDB" id="V6LDI5"/>
<gene>
    <name evidence="10" type="ORF">SS50377_18172</name>
    <name evidence="11" type="ORF">SS50377_22792</name>
</gene>
<keyword evidence="12" id="KW-1185">Reference proteome</keyword>
<reference evidence="10 11" key="1">
    <citation type="journal article" date="2014" name="PLoS Genet.">
        <title>The Genome of Spironucleus salmonicida Highlights a Fish Pathogen Adapted to Fluctuating Environments.</title>
        <authorList>
            <person name="Xu F."/>
            <person name="Jerlstrom-Hultqvist J."/>
            <person name="Einarsson E."/>
            <person name="Astvaldsson A."/>
            <person name="Svard S.G."/>
            <person name="Andersson J.O."/>
        </authorList>
    </citation>
    <scope>NUCLEOTIDE SEQUENCE</scope>
    <source>
        <strain evidence="11">ATCC 50377</strain>
    </source>
</reference>
<feature type="domain" description="Glutamate/phenylalanine/leucine/valine/L-tryptophan dehydrogenase C-terminal" evidence="9">
    <location>
        <begin position="201"/>
        <end position="447"/>
    </location>
</feature>
<reference evidence="11" key="2">
    <citation type="submission" date="2020-12" db="EMBL/GenBank/DDBJ databases">
        <title>New Spironucleus salmonicida genome in near-complete chromosomes.</title>
        <authorList>
            <person name="Xu F."/>
            <person name="Kurt Z."/>
            <person name="Jimenez-Gonzalez A."/>
            <person name="Astvaldsson A."/>
            <person name="Andersson J.O."/>
            <person name="Svard S.G."/>
        </authorList>
    </citation>
    <scope>NUCLEOTIDE SEQUENCE</scope>
    <source>
        <strain evidence="11">ATCC 50377</strain>
    </source>
</reference>
<dbReference type="SMART" id="SM00839">
    <property type="entry name" value="ELFV_dehydrog"/>
    <property type="match status" value="1"/>
</dbReference>
<dbReference type="Gene3D" id="1.10.285.10">
    <property type="entry name" value="Glutamate Dehydrogenase, chain A, domain 3"/>
    <property type="match status" value="2"/>
</dbReference>
<dbReference type="EMBL" id="AUWU02000003">
    <property type="protein sequence ID" value="KAH0575165.1"/>
    <property type="molecule type" value="Genomic_DNA"/>
</dbReference>
<dbReference type="GO" id="GO:0005829">
    <property type="term" value="C:cytosol"/>
    <property type="evidence" value="ECO:0007669"/>
    <property type="project" value="TreeGrafter"/>
</dbReference>
<dbReference type="PROSITE" id="PS00074">
    <property type="entry name" value="GLFV_DEHYDROGENASE"/>
    <property type="match status" value="1"/>
</dbReference>
<evidence type="ECO:0000256" key="1">
    <source>
        <dbReference type="ARBA" id="ARBA00006382"/>
    </source>
</evidence>
<dbReference type="SUPFAM" id="SSF53223">
    <property type="entry name" value="Aminoacid dehydrogenase-like, N-terminal domain"/>
    <property type="match status" value="1"/>
</dbReference>
<feature type="binding site" evidence="6">
    <location>
        <position position="239"/>
    </location>
    <ligand>
        <name>NAD(+)</name>
        <dbReference type="ChEBI" id="CHEBI:57540"/>
    </ligand>
</feature>
<dbReference type="FunFam" id="3.40.50.720:FF:000030">
    <property type="entry name" value="Glutamate dehydrogenase"/>
    <property type="match status" value="1"/>
</dbReference>
<feature type="binding site" evidence="6">
    <location>
        <position position="110"/>
    </location>
    <ligand>
        <name>substrate</name>
    </ligand>
</feature>
<dbReference type="PIRSF" id="PIRSF000185">
    <property type="entry name" value="Glu_DH"/>
    <property type="match status" value="1"/>
</dbReference>
<dbReference type="NCBIfam" id="NF006929">
    <property type="entry name" value="PRK09414.1"/>
    <property type="match status" value="1"/>
</dbReference>
<keyword evidence="6" id="KW-0520">NAD</keyword>
<evidence type="ECO:0000256" key="8">
    <source>
        <dbReference type="RuleBase" id="RU004417"/>
    </source>
</evidence>
<feature type="binding site" evidence="6">
    <location>
        <position position="381"/>
    </location>
    <ligand>
        <name>substrate</name>
    </ligand>
</feature>
<evidence type="ECO:0000256" key="6">
    <source>
        <dbReference type="PIRSR" id="PIRSR000185-2"/>
    </source>
</evidence>
<evidence type="ECO:0000256" key="2">
    <source>
        <dbReference type="ARBA" id="ARBA00011643"/>
    </source>
</evidence>